<feature type="compositionally biased region" description="Basic and acidic residues" evidence="1">
    <location>
        <begin position="1"/>
        <end position="11"/>
    </location>
</feature>
<evidence type="ECO:0000313" key="3">
    <source>
        <dbReference type="Proteomes" id="UP000002710"/>
    </source>
</evidence>
<organism evidence="2 3">
    <name type="scientific">Oleidesulfovibrio alaskensis (strain ATCC BAA-1058 / DSM 17464 / G20)</name>
    <name type="common">Desulfovibrio alaskensis</name>
    <dbReference type="NCBI Taxonomy" id="207559"/>
    <lineage>
        <taxon>Bacteria</taxon>
        <taxon>Pseudomonadati</taxon>
        <taxon>Thermodesulfobacteriota</taxon>
        <taxon>Desulfovibrionia</taxon>
        <taxon>Desulfovibrionales</taxon>
        <taxon>Desulfovibrionaceae</taxon>
        <taxon>Oleidesulfovibrio</taxon>
    </lineage>
</organism>
<dbReference type="AlphaFoldDB" id="Q30WI3"/>
<evidence type="ECO:0000313" key="2">
    <source>
        <dbReference type="EMBL" id="ABB39963.1"/>
    </source>
</evidence>
<gene>
    <name evidence="2" type="ordered locus">Dde_3169</name>
</gene>
<feature type="compositionally biased region" description="Basic and acidic residues" evidence="1">
    <location>
        <begin position="21"/>
        <end position="35"/>
    </location>
</feature>
<proteinExistence type="predicted"/>
<sequence length="88" mass="10099">MDRHTAAHDSVPDAIAPLQQAHEKAMQRIRKEHERSARRRQRAEQRLEDKFQALRRRLDACPDPAAAAPQPRRSLTTGILTTIRSLLL</sequence>
<reference evidence="2 3" key="1">
    <citation type="journal article" date="2011" name="J. Bacteriol.">
        <title>Complete genome sequence and updated annotation of Desulfovibrio alaskensis G20.</title>
        <authorList>
            <person name="Hauser L.J."/>
            <person name="Land M.L."/>
            <person name="Brown S.D."/>
            <person name="Larimer F."/>
            <person name="Keller K.L."/>
            <person name="Rapp-Giles B.J."/>
            <person name="Price M.N."/>
            <person name="Lin M."/>
            <person name="Bruce D.C."/>
            <person name="Detter J.C."/>
            <person name="Tapia R."/>
            <person name="Han C.S."/>
            <person name="Goodwin L.A."/>
            <person name="Cheng J.F."/>
            <person name="Pitluck S."/>
            <person name="Copeland A."/>
            <person name="Lucas S."/>
            <person name="Nolan M."/>
            <person name="Lapidus A.L."/>
            <person name="Palumbo A.V."/>
            <person name="Wall J.D."/>
        </authorList>
    </citation>
    <scope>NUCLEOTIDE SEQUENCE [LARGE SCALE GENOMIC DNA]</scope>
    <source>
        <strain evidence="3">ATCC BAA 1058 / DSM 17464 / G20</strain>
    </source>
</reference>
<dbReference type="HOGENOM" id="CLU_2463996_0_0_7"/>
<dbReference type="KEGG" id="dde:Dde_3169"/>
<accession>Q30WI3</accession>
<dbReference type="RefSeq" id="WP_011368917.1">
    <property type="nucleotide sequence ID" value="NC_007519.1"/>
</dbReference>
<dbReference type="EMBL" id="CP000112">
    <property type="protein sequence ID" value="ABB39963.1"/>
    <property type="molecule type" value="Genomic_DNA"/>
</dbReference>
<keyword evidence="3" id="KW-1185">Reference proteome</keyword>
<evidence type="ECO:0000256" key="1">
    <source>
        <dbReference type="SAM" id="MobiDB-lite"/>
    </source>
</evidence>
<feature type="region of interest" description="Disordered" evidence="1">
    <location>
        <begin position="1"/>
        <end position="45"/>
    </location>
</feature>
<name>Q30WI3_OLEA2</name>
<protein>
    <submittedName>
        <fullName evidence="2">Uncharacterized protein</fullName>
    </submittedName>
</protein>
<dbReference type="Proteomes" id="UP000002710">
    <property type="component" value="Chromosome"/>
</dbReference>